<gene>
    <name evidence="2" type="ORF">Maq22A_c27985</name>
</gene>
<dbReference type="Proteomes" id="UP000061432">
    <property type="component" value="Chromosome"/>
</dbReference>
<evidence type="ECO:0000256" key="1">
    <source>
        <dbReference type="SAM" id="Phobius"/>
    </source>
</evidence>
<keyword evidence="1" id="KW-1133">Transmembrane helix</keyword>
<protein>
    <submittedName>
        <fullName evidence="2">Uncharacterized protein</fullName>
    </submittedName>
</protein>
<sequence>MSRAPEAPLRQRKRLPAAGVPALDAAVIARAGYRPTPATKETIFAAPGPGPAPGAHRSLQQAFGGKFLLRAARSLGSAFIDAHPRHGLNAPHRTTRGCTASRPAGTPLRGALPMPAVKARTLVDRGRILAWNTLTIAVFVALTAYVARIDAILR</sequence>
<dbReference type="STRING" id="270351.Maq22A_c27985"/>
<evidence type="ECO:0000313" key="3">
    <source>
        <dbReference type="Proteomes" id="UP000061432"/>
    </source>
</evidence>
<keyword evidence="1" id="KW-0472">Membrane</keyword>
<reference evidence="3" key="2">
    <citation type="submission" date="2015-01" db="EMBL/GenBank/DDBJ databases">
        <title>Complete genome sequence of Methylobacterium aquaticum strain 22A.</title>
        <authorList>
            <person name="Tani A."/>
            <person name="Ogura Y."/>
            <person name="Hayashi T."/>
        </authorList>
    </citation>
    <scope>NUCLEOTIDE SEQUENCE [LARGE SCALE GENOMIC DNA]</scope>
    <source>
        <strain evidence="3">MA-22A</strain>
    </source>
</reference>
<dbReference type="AlphaFoldDB" id="A0A1Y0ZFK6"/>
<organism evidence="2 3">
    <name type="scientific">Methylobacterium aquaticum</name>
    <dbReference type="NCBI Taxonomy" id="270351"/>
    <lineage>
        <taxon>Bacteria</taxon>
        <taxon>Pseudomonadati</taxon>
        <taxon>Pseudomonadota</taxon>
        <taxon>Alphaproteobacteria</taxon>
        <taxon>Hyphomicrobiales</taxon>
        <taxon>Methylobacteriaceae</taxon>
        <taxon>Methylobacterium</taxon>
    </lineage>
</organism>
<name>A0A1Y0ZFK6_9HYPH</name>
<reference evidence="2 3" key="1">
    <citation type="journal article" date="2015" name="Genome Announc.">
        <title>Complete Genome Sequence of Methylobacterium aquaticum Strain 22A, Isolated from Racomitrium japonicum Moss.</title>
        <authorList>
            <person name="Tani A."/>
            <person name="Ogura Y."/>
            <person name="Hayashi T."/>
            <person name="Kimbara K."/>
        </authorList>
    </citation>
    <scope>NUCLEOTIDE SEQUENCE [LARGE SCALE GENOMIC DNA]</scope>
    <source>
        <strain evidence="2 3">MA-22A</strain>
    </source>
</reference>
<proteinExistence type="predicted"/>
<dbReference type="EMBL" id="AP014704">
    <property type="protein sequence ID" value="BAR47103.1"/>
    <property type="molecule type" value="Genomic_DNA"/>
</dbReference>
<accession>A0A1Y0ZFK6</accession>
<dbReference type="KEGG" id="maqu:Maq22A_c27985"/>
<keyword evidence="1" id="KW-0812">Transmembrane</keyword>
<feature type="transmembrane region" description="Helical" evidence="1">
    <location>
        <begin position="128"/>
        <end position="147"/>
    </location>
</feature>
<evidence type="ECO:0000313" key="2">
    <source>
        <dbReference type="EMBL" id="BAR47103.1"/>
    </source>
</evidence>